<dbReference type="AlphaFoldDB" id="F2Q8R9"/>
<reference evidence="1" key="1">
    <citation type="submission" date="2009-04" db="EMBL/GenBank/DDBJ databases">
        <title>Novel enterobacterial integrative and conjugative elements (ICEs), including a mobilisable relateive of SPI-7.</title>
        <authorList>
            <person name="Seth-Smith H.M."/>
        </authorList>
    </citation>
    <scope>NUCLEOTIDE SEQUENCE</scope>
    <source>
        <strain evidence="1">SARC16</strain>
    </source>
</reference>
<name>F2Q8R9_SALEE</name>
<protein>
    <submittedName>
        <fullName evidence="1">Uncharacterized protein</fullName>
    </submittedName>
</protein>
<accession>F2Q8R9</accession>
<gene>
    <name evidence="1" type="ORF">S16_0066</name>
</gene>
<proteinExistence type="predicted"/>
<organism evidence="1">
    <name type="scientific">Salmonella enterica VII</name>
    <dbReference type="NCBI Taxonomy" id="59208"/>
    <lineage>
        <taxon>Bacteria</taxon>
        <taxon>Pseudomonadati</taxon>
        <taxon>Pseudomonadota</taxon>
        <taxon>Gammaproteobacteria</taxon>
        <taxon>Enterobacterales</taxon>
        <taxon>Enterobacteriaceae</taxon>
        <taxon>Salmonella</taxon>
    </lineage>
</organism>
<evidence type="ECO:0000313" key="1">
    <source>
        <dbReference type="EMBL" id="CAX68007.1"/>
    </source>
</evidence>
<sequence length="87" mass="10028">MATQSAGCGAAKSPVDVLNPYSGGVSDARFNGRWRDFFNPFFWCYLRSYFNSNPGNKVCFRHLSVTQKSCVQKRELPGRPWFYYWTG</sequence>
<dbReference type="EMBL" id="FN298495">
    <property type="protein sequence ID" value="CAX68007.1"/>
    <property type="molecule type" value="Genomic_DNA"/>
</dbReference>